<comment type="function">
    <text evidence="1">In eubacteria ppGpp (guanosine 3'-diphosphate 5'-diphosphate) is a mediator of the stringent response that coordinates a variety of cellular activities in response to changes in nutritional abundance.</text>
</comment>
<dbReference type="InterPro" id="IPR043519">
    <property type="entry name" value="NT_sf"/>
</dbReference>
<dbReference type="InterPro" id="IPR033655">
    <property type="entry name" value="TGS_RelA/SpoT"/>
</dbReference>
<dbReference type="Proteomes" id="UP001249959">
    <property type="component" value="Unassembled WGS sequence"/>
</dbReference>
<dbReference type="CDD" id="cd05399">
    <property type="entry name" value="NT_Rel-Spo_like"/>
    <property type="match status" value="1"/>
</dbReference>
<proteinExistence type="inferred from homology"/>
<dbReference type="PROSITE" id="PS51671">
    <property type="entry name" value="ACT"/>
    <property type="match status" value="1"/>
</dbReference>
<dbReference type="CDD" id="cd04876">
    <property type="entry name" value="ACT_RelA-SpoT"/>
    <property type="match status" value="1"/>
</dbReference>
<dbReference type="SUPFAM" id="SSF81301">
    <property type="entry name" value="Nucleotidyltransferase"/>
    <property type="match status" value="1"/>
</dbReference>
<dbReference type="InterPro" id="IPR003607">
    <property type="entry name" value="HD/PDEase_dom"/>
</dbReference>
<dbReference type="Gene3D" id="3.30.70.260">
    <property type="match status" value="1"/>
</dbReference>
<gene>
    <name evidence="4" type="ORF">PQG45_08190</name>
</gene>
<organism evidence="4 5">
    <name type="scientific">Aquirufa regiilacus</name>
    <dbReference type="NCBI Taxonomy" id="3024868"/>
    <lineage>
        <taxon>Bacteria</taxon>
        <taxon>Pseudomonadati</taxon>
        <taxon>Bacteroidota</taxon>
        <taxon>Cytophagia</taxon>
        <taxon>Cytophagales</taxon>
        <taxon>Flectobacillaceae</taxon>
        <taxon>Aquirufa</taxon>
    </lineage>
</organism>
<keyword evidence="5" id="KW-1185">Reference proteome</keyword>
<dbReference type="Pfam" id="PF02824">
    <property type="entry name" value="TGS"/>
    <property type="match status" value="1"/>
</dbReference>
<dbReference type="PANTHER" id="PTHR21262:SF31">
    <property type="entry name" value="GTP PYROPHOSPHOKINASE"/>
    <property type="match status" value="1"/>
</dbReference>
<comment type="similarity">
    <text evidence="1">Belongs to the relA/spoT family.</text>
</comment>
<dbReference type="InterPro" id="IPR012676">
    <property type="entry name" value="TGS-like"/>
</dbReference>
<dbReference type="InterPro" id="IPR002912">
    <property type="entry name" value="ACT_dom"/>
</dbReference>
<evidence type="ECO:0000313" key="4">
    <source>
        <dbReference type="EMBL" id="MDU0809012.1"/>
    </source>
</evidence>
<dbReference type="Gene3D" id="3.10.20.30">
    <property type="match status" value="1"/>
</dbReference>
<dbReference type="SUPFAM" id="SSF109604">
    <property type="entry name" value="HD-domain/PDEase-like"/>
    <property type="match status" value="1"/>
</dbReference>
<dbReference type="CDD" id="cd01668">
    <property type="entry name" value="TGS_RSH"/>
    <property type="match status" value="1"/>
</dbReference>
<dbReference type="EMBL" id="JAVNWW010000003">
    <property type="protein sequence ID" value="MDU0809012.1"/>
    <property type="molecule type" value="Genomic_DNA"/>
</dbReference>
<dbReference type="Pfam" id="PF04607">
    <property type="entry name" value="RelA_SpoT"/>
    <property type="match status" value="1"/>
</dbReference>
<comment type="caution">
    <text evidence="4">The sequence shown here is derived from an EMBL/GenBank/DDBJ whole genome shotgun (WGS) entry which is preliminary data.</text>
</comment>
<feature type="domain" description="TGS" evidence="3">
    <location>
        <begin position="409"/>
        <end position="470"/>
    </location>
</feature>
<feature type="domain" description="ACT" evidence="2">
    <location>
        <begin position="676"/>
        <end position="749"/>
    </location>
</feature>
<evidence type="ECO:0000313" key="5">
    <source>
        <dbReference type="Proteomes" id="UP001249959"/>
    </source>
</evidence>
<dbReference type="SMART" id="SM00954">
    <property type="entry name" value="RelA_SpoT"/>
    <property type="match status" value="1"/>
</dbReference>
<sequence>MKIDLEAERLEILKRYRKLLRTAKPYLKDDDAKEIKKAFLLSAEAHKEMRRKSGEPYIYHPLAVAQICVEEIGLGPTSIIAALLHDVVEDTDTTLQEIEKMFNPKIAQIIDGLTKIAGTFEYGTSQQAENFRKMLLTLSDDIRVILIKLADRLHNMRTLESMAKEKQLKIASETIYLYAPLAHRLGLNAIKTELEDLGLKFTETEAYKEIAHKLMENKQNRESFVDQFIRPIKKSLDERGMKYTIKGRPKSIYSIYNKIKKSNTPFEKIYDLFAIRVVLDVPVEREKGECWEVYSIVTDHYRPNPSRLKDWVSTPKSNGYESLHTTVMSMPFGNDKEGRWVEVQIRTKRMDEIAEKGVAAHFKYKGTDTRTSQAFESWLSQVREALEMNDKSQSAVELVDDIKNSLYHEEVFVFTPKGKLVVLQAGATALDFAFEIHSEVGSHCIGAKVGGKLVPLSHKLSNGDQLEILTSSKQKPSEDWLRIVTTTKAKARIKDCIKEDNKGYLIQGRDVVEARLKHLGYPNLTLELTNQLRAYFNAKDANDLFYRFGKAYISVDQLKHWKSDKEMHERKQAEKSIKAPIVDSKSFKKEMQQVEKNRKESDILLIGEDMDKVDYTLAKCCNPISGDEVFGFVTINEGIKIHRTTCPNSPELLSRHGDRVIKAQWTSQIQMSFVVELTIRGIDRVGLVNDVTRVISDELKVNITALSIGVKDGLFEGKISLMIQDTSHLENLVSELEMVAGVIEVARED</sequence>
<dbReference type="Gene3D" id="3.30.460.10">
    <property type="entry name" value="Beta Polymerase, domain 2"/>
    <property type="match status" value="1"/>
</dbReference>
<dbReference type="InterPro" id="IPR012675">
    <property type="entry name" value="Beta-grasp_dom_sf"/>
</dbReference>
<evidence type="ECO:0000256" key="1">
    <source>
        <dbReference type="RuleBase" id="RU003847"/>
    </source>
</evidence>
<accession>A0ABU3TT35</accession>
<dbReference type="NCBIfam" id="TIGR00691">
    <property type="entry name" value="spoT_relA"/>
    <property type="match status" value="1"/>
</dbReference>
<dbReference type="Pfam" id="PF13328">
    <property type="entry name" value="HD_4"/>
    <property type="match status" value="1"/>
</dbReference>
<evidence type="ECO:0000259" key="3">
    <source>
        <dbReference type="PROSITE" id="PS51880"/>
    </source>
</evidence>
<dbReference type="InterPro" id="IPR007685">
    <property type="entry name" value="RelA_SpoT"/>
</dbReference>
<dbReference type="InterPro" id="IPR004811">
    <property type="entry name" value="RelA/Spo_fam"/>
</dbReference>
<dbReference type="PANTHER" id="PTHR21262">
    <property type="entry name" value="GUANOSINE-3',5'-BIS DIPHOSPHATE 3'-PYROPHOSPHOHYDROLASE"/>
    <property type="match status" value="1"/>
</dbReference>
<dbReference type="PROSITE" id="PS51880">
    <property type="entry name" value="TGS"/>
    <property type="match status" value="1"/>
</dbReference>
<dbReference type="SMART" id="SM00471">
    <property type="entry name" value="HDc"/>
    <property type="match status" value="1"/>
</dbReference>
<evidence type="ECO:0000259" key="2">
    <source>
        <dbReference type="PROSITE" id="PS51671"/>
    </source>
</evidence>
<name>A0ABU3TT35_9BACT</name>
<dbReference type="InterPro" id="IPR004095">
    <property type="entry name" value="TGS"/>
</dbReference>
<dbReference type="SUPFAM" id="SSF55021">
    <property type="entry name" value="ACT-like"/>
    <property type="match status" value="1"/>
</dbReference>
<dbReference type="Pfam" id="PF13291">
    <property type="entry name" value="ACT_4"/>
    <property type="match status" value="1"/>
</dbReference>
<dbReference type="CDD" id="cd00077">
    <property type="entry name" value="HDc"/>
    <property type="match status" value="1"/>
</dbReference>
<dbReference type="SUPFAM" id="SSF81271">
    <property type="entry name" value="TGS-like"/>
    <property type="match status" value="1"/>
</dbReference>
<dbReference type="InterPro" id="IPR045865">
    <property type="entry name" value="ACT-like_dom_sf"/>
</dbReference>
<protein>
    <submittedName>
        <fullName evidence="4">RelA/SpoT family protein</fullName>
    </submittedName>
</protein>
<dbReference type="Gene3D" id="1.10.3210.10">
    <property type="entry name" value="Hypothetical protein af1432"/>
    <property type="match status" value="1"/>
</dbReference>
<reference evidence="4 5" key="1">
    <citation type="submission" date="2023-09" db="EMBL/GenBank/DDBJ databases">
        <title>Aquirufa genomes.</title>
        <authorList>
            <person name="Pitt A."/>
        </authorList>
    </citation>
    <scope>NUCLEOTIDE SEQUENCE [LARGE SCALE GENOMIC DNA]</scope>
    <source>
        <strain evidence="4 5">LEOWEIH-7C</strain>
    </source>
</reference>
<dbReference type="RefSeq" id="WP_315577126.1">
    <property type="nucleotide sequence ID" value="NZ_JARDXH010000005.1"/>
</dbReference>